<gene>
    <name evidence="1" type="ORF">XD57_0989</name>
</gene>
<dbReference type="EMBL" id="LGFG01000076">
    <property type="protein sequence ID" value="KUK22913.1"/>
    <property type="molecule type" value="Genomic_DNA"/>
</dbReference>
<reference evidence="1 2" key="1">
    <citation type="journal article" date="2015" name="MBio">
        <title>Genome-Resolved Metagenomic Analysis Reveals Roles for Candidate Phyla and Other Microbial Community Members in Biogeochemical Transformations in Oil Reservoirs.</title>
        <authorList>
            <person name="Hu P."/>
            <person name="Tom L."/>
            <person name="Singh A."/>
            <person name="Thomas B.C."/>
            <person name="Baker B.J."/>
            <person name="Piceno Y.M."/>
            <person name="Andersen G.L."/>
            <person name="Banfield J.F."/>
        </authorList>
    </citation>
    <scope>NUCLEOTIDE SEQUENCE [LARGE SCALE GENOMIC DNA]</scope>
    <source>
        <strain evidence="1">46_26</strain>
    </source>
</reference>
<dbReference type="Proteomes" id="UP000058636">
    <property type="component" value="Unassembled WGS sequence"/>
</dbReference>
<evidence type="ECO:0000313" key="2">
    <source>
        <dbReference type="Proteomes" id="UP000058636"/>
    </source>
</evidence>
<name>A0A117L2Q8_9THEM</name>
<accession>A0A117L2Q8</accession>
<proteinExistence type="predicted"/>
<dbReference type="PATRIC" id="fig|93930.3.peg.1844"/>
<sequence>MIFHEGVSDGFDDSCGDVVFFDMAVCAVFFYCRDSSIFTGGLGTGCHRNIQCNGTWKSSGSMRREYCE</sequence>
<organism evidence="1 2">
    <name type="scientific">Thermotoga petrophila</name>
    <dbReference type="NCBI Taxonomy" id="93929"/>
    <lineage>
        <taxon>Bacteria</taxon>
        <taxon>Thermotogati</taxon>
        <taxon>Thermotogota</taxon>
        <taxon>Thermotogae</taxon>
        <taxon>Thermotogales</taxon>
        <taxon>Thermotogaceae</taxon>
        <taxon>Thermotoga</taxon>
    </lineage>
</organism>
<evidence type="ECO:0000313" key="1">
    <source>
        <dbReference type="EMBL" id="KUK22913.1"/>
    </source>
</evidence>
<protein>
    <submittedName>
        <fullName evidence="1">Uncharacterized protein</fullName>
    </submittedName>
</protein>
<dbReference type="AlphaFoldDB" id="A0A117L2Q8"/>
<comment type="caution">
    <text evidence="1">The sequence shown here is derived from an EMBL/GenBank/DDBJ whole genome shotgun (WGS) entry which is preliminary data.</text>
</comment>